<evidence type="ECO:0000256" key="2">
    <source>
        <dbReference type="ARBA" id="ARBA00005386"/>
    </source>
</evidence>
<dbReference type="InterPro" id="IPR029489">
    <property type="entry name" value="OGT/SEC/SPY_C"/>
</dbReference>
<reference evidence="10" key="1">
    <citation type="submission" date="2022-07" db="EMBL/GenBank/DDBJ databases">
        <title>Genome Sequence of Physisporinus lineatus.</title>
        <authorList>
            <person name="Buettner E."/>
        </authorList>
    </citation>
    <scope>NUCLEOTIDE SEQUENCE</scope>
    <source>
        <strain evidence="10">VT162</strain>
    </source>
</reference>
<gene>
    <name evidence="10" type="ORF">NLI96_g4860</name>
</gene>
<dbReference type="EMBL" id="JANAWD010000149">
    <property type="protein sequence ID" value="KAJ3485556.1"/>
    <property type="molecule type" value="Genomic_DNA"/>
</dbReference>
<feature type="repeat" description="TPR" evidence="8">
    <location>
        <begin position="482"/>
        <end position="515"/>
    </location>
</feature>
<dbReference type="Pfam" id="PF13844">
    <property type="entry name" value="Glyco_transf_41"/>
    <property type="match status" value="2"/>
</dbReference>
<organism evidence="10 11">
    <name type="scientific">Meripilus lineatus</name>
    <dbReference type="NCBI Taxonomy" id="2056292"/>
    <lineage>
        <taxon>Eukaryota</taxon>
        <taxon>Fungi</taxon>
        <taxon>Dikarya</taxon>
        <taxon>Basidiomycota</taxon>
        <taxon>Agaricomycotina</taxon>
        <taxon>Agaricomycetes</taxon>
        <taxon>Polyporales</taxon>
        <taxon>Meripilaceae</taxon>
        <taxon>Meripilus</taxon>
    </lineage>
</organism>
<feature type="domain" description="O-GlcNAc transferase C-terminal" evidence="9">
    <location>
        <begin position="720"/>
        <end position="907"/>
    </location>
</feature>
<sequence>MDGHGHGGPGDPSETAASFLNTVLPGATADGGVLPNPPHVLSNTNHDALLTYSYQLYDLLQHPSGPLPRPEFAQDVYRTQLLPLLNSLKTLRRGDIATLLLLACVHHALGDYQSSINASQEILAIDPHCAEAMYNIGTSTRALGLEHEPEAFSWWWKAFQARPTYWDAIDNILTLLIPPSPLFGPEASAIPRALEVCAYVQQHIFDAQGNFIRPIPPSDLHRLQRVLCTAGSIKGSTTGSAGSVVFENLRAIEVAFRSPLPQSDSGPIGLRDIILSICIAGYVVYSESGGLVPDSISQFLPPHSIDVWQTVRGSADILLKSLIQEGGGTLPFILLLPHQTTRILTVLFPSSSGVLPAICTQDSSTPALQLPPEAIRHQTNLATSTALLALAKQYQEAAQGAIPVPGLEHVTSTGQSLALLLYYLALGLFPSPSTFNNMGIILTAVTSARNYSDTVIGDRILTGLVLAKIYYEAGLKIDPNHPHLLTNLGSLIKDQGRIDVSIQYYRKAIATKPDFDIALANLANAIKDEGRPWEAIEYYIRALDVNPRQPEALCGLVSSLCATCNWRGLGGLESSHVGVDEQGNLSSSGLPGYLENMMRVCSDQAELGYTENRDLPLDTTYWLSKIACTYERGLSEEETRHWATLLTLCDRLPEGGIRLNRGGFLLRLIDWIQPRLQRRWYVTSYGKVHSVDSPVVPLSNPSDYLCDRLRPPQTMTPPVVPALLPFNTFSHPLSTRVIRLITHRHAMRISYASAIQPWIPSRIYPPPPPPVGGVLRIGYVSNDINNHPLSHLMQSVFGLHNRESFQVFVYATSPWDGSPFRAKIATEVHRFVDVSTWTPQSILDDITKNQIHILVNLGGYTKGARNDLFAARPCPLQIQLVGYASTLSAGWCDYLVCDPIACPPELCASEHWRNSMRSSESLTKTDNWLDLGADLDPESTTDAWLYSEKFIYMPHSFMVTDHKQSFPAEIALTGQQTPVSASTLWDLEEFSRAEMRLSIFPQLPHDFIIFANFNQGIFSTWLKILARVPHSILWLLRFPPAGEQNLLRTARLWAGEEVASRVQFTDVAPKEIHIARGRVPDLFLDTVECNAHTTAADVLWSGTPILTWPKHKHKMCSRVAASMAYATGFGDQMVVNSAQEYEDRAVQLATEVHWHTIQGADGRVHVRPQGDLMTLRRNIILNRNTMPLFDTLRWTRNLEKGFREAWRRWVEGTQYEMSDEWKESQGPEKESGCIWVKDNDPIVVVSPELATP</sequence>
<keyword evidence="11" id="KW-1185">Reference proteome</keyword>
<comment type="caution">
    <text evidence="10">The sequence shown here is derived from an EMBL/GenBank/DDBJ whole genome shotgun (WGS) entry which is preliminary data.</text>
</comment>
<dbReference type="GO" id="GO:0006493">
    <property type="term" value="P:protein O-linked glycosylation"/>
    <property type="evidence" value="ECO:0007669"/>
    <property type="project" value="TreeGrafter"/>
</dbReference>
<dbReference type="PANTHER" id="PTHR44998">
    <property type="match status" value="1"/>
</dbReference>
<keyword evidence="4" id="KW-0328">Glycosyltransferase</keyword>
<dbReference type="Gene3D" id="3.40.50.2000">
    <property type="entry name" value="Glycogen Phosphorylase B"/>
    <property type="match status" value="1"/>
</dbReference>
<dbReference type="PROSITE" id="PS50005">
    <property type="entry name" value="TPR"/>
    <property type="match status" value="2"/>
</dbReference>
<keyword evidence="5" id="KW-0808">Transferase</keyword>
<dbReference type="InterPro" id="IPR019734">
    <property type="entry name" value="TPR_rpt"/>
</dbReference>
<accession>A0AAD5V9D0</accession>
<evidence type="ECO:0000313" key="10">
    <source>
        <dbReference type="EMBL" id="KAJ3485556.1"/>
    </source>
</evidence>
<evidence type="ECO:0000259" key="9">
    <source>
        <dbReference type="Pfam" id="PF13844"/>
    </source>
</evidence>
<dbReference type="EC" id="2.4.1.255" evidence="3"/>
<name>A0AAD5V9D0_9APHY</name>
<protein>
    <recommendedName>
        <fullName evidence="3">protein O-GlcNAc transferase</fullName>
        <ecNumber evidence="3">2.4.1.255</ecNumber>
    </recommendedName>
</protein>
<evidence type="ECO:0000256" key="6">
    <source>
        <dbReference type="ARBA" id="ARBA00022737"/>
    </source>
</evidence>
<feature type="repeat" description="TPR" evidence="8">
    <location>
        <begin position="516"/>
        <end position="549"/>
    </location>
</feature>
<feature type="domain" description="O-GlcNAc transferase C-terminal" evidence="9">
    <location>
        <begin position="1002"/>
        <end position="1154"/>
    </location>
</feature>
<dbReference type="InterPro" id="IPR011990">
    <property type="entry name" value="TPR-like_helical_dom_sf"/>
</dbReference>
<evidence type="ECO:0000256" key="8">
    <source>
        <dbReference type="PROSITE-ProRule" id="PRU00339"/>
    </source>
</evidence>
<evidence type="ECO:0000256" key="3">
    <source>
        <dbReference type="ARBA" id="ARBA00011970"/>
    </source>
</evidence>
<dbReference type="SMART" id="SM00028">
    <property type="entry name" value="TPR"/>
    <property type="match status" value="3"/>
</dbReference>
<comment type="similarity">
    <text evidence="2">Belongs to the glycosyltransferase 41 family. O-GlcNAc transferase subfamily.</text>
</comment>
<dbReference type="SUPFAM" id="SSF48452">
    <property type="entry name" value="TPR-like"/>
    <property type="match status" value="1"/>
</dbReference>
<evidence type="ECO:0000256" key="4">
    <source>
        <dbReference type="ARBA" id="ARBA00022676"/>
    </source>
</evidence>
<dbReference type="Proteomes" id="UP001212997">
    <property type="component" value="Unassembled WGS sequence"/>
</dbReference>
<comment type="pathway">
    <text evidence="1">Protein modification; protein glycosylation.</text>
</comment>
<dbReference type="PANTHER" id="PTHR44998:SF1">
    <property type="entry name" value="UDP-N-ACETYLGLUCOSAMINE--PEPTIDE N-ACETYLGLUCOSAMINYLTRANSFERASE 110 KDA SUBUNIT"/>
    <property type="match status" value="1"/>
</dbReference>
<keyword evidence="6" id="KW-0677">Repeat</keyword>
<dbReference type="Pfam" id="PF13181">
    <property type="entry name" value="TPR_8"/>
    <property type="match status" value="1"/>
</dbReference>
<dbReference type="Gene3D" id="1.25.40.10">
    <property type="entry name" value="Tetratricopeptide repeat domain"/>
    <property type="match status" value="3"/>
</dbReference>
<dbReference type="AlphaFoldDB" id="A0AAD5V9D0"/>
<dbReference type="Gene3D" id="3.40.50.11380">
    <property type="match status" value="1"/>
</dbReference>
<dbReference type="GO" id="GO:0097363">
    <property type="term" value="F:protein O-acetylglucosaminyltransferase activity"/>
    <property type="evidence" value="ECO:0007669"/>
    <property type="project" value="UniProtKB-EC"/>
</dbReference>
<evidence type="ECO:0000313" key="11">
    <source>
        <dbReference type="Proteomes" id="UP001212997"/>
    </source>
</evidence>
<proteinExistence type="inferred from homology"/>
<evidence type="ECO:0000256" key="5">
    <source>
        <dbReference type="ARBA" id="ARBA00022679"/>
    </source>
</evidence>
<evidence type="ECO:0000256" key="7">
    <source>
        <dbReference type="ARBA" id="ARBA00022803"/>
    </source>
</evidence>
<keyword evidence="7 8" id="KW-0802">TPR repeat</keyword>
<evidence type="ECO:0000256" key="1">
    <source>
        <dbReference type="ARBA" id="ARBA00004922"/>
    </source>
</evidence>